<organism evidence="5 6">
    <name type="scientific">Paenibacillus sediminis</name>
    <dbReference type="NCBI Taxonomy" id="664909"/>
    <lineage>
        <taxon>Bacteria</taxon>
        <taxon>Bacillati</taxon>
        <taxon>Bacillota</taxon>
        <taxon>Bacilli</taxon>
        <taxon>Bacillales</taxon>
        <taxon>Paenibacillaceae</taxon>
        <taxon>Paenibacillus</taxon>
    </lineage>
</organism>
<proteinExistence type="predicted"/>
<evidence type="ECO:0000256" key="3">
    <source>
        <dbReference type="ARBA" id="ARBA00023163"/>
    </source>
</evidence>
<evidence type="ECO:0000313" key="6">
    <source>
        <dbReference type="Proteomes" id="UP001519273"/>
    </source>
</evidence>
<dbReference type="PANTHER" id="PTHR33154:SF33">
    <property type="entry name" value="TRANSCRIPTIONAL REPRESSOR SDPR"/>
    <property type="match status" value="1"/>
</dbReference>
<reference evidence="5 6" key="1">
    <citation type="submission" date="2021-03" db="EMBL/GenBank/DDBJ databases">
        <title>Genomic Encyclopedia of Type Strains, Phase IV (KMG-IV): sequencing the most valuable type-strain genomes for metagenomic binning, comparative biology and taxonomic classification.</title>
        <authorList>
            <person name="Goeker M."/>
        </authorList>
    </citation>
    <scope>NUCLEOTIDE SEQUENCE [LARGE SCALE GENOMIC DNA]</scope>
    <source>
        <strain evidence="5 6">DSM 23491</strain>
    </source>
</reference>
<dbReference type="PANTHER" id="PTHR33154">
    <property type="entry name" value="TRANSCRIPTIONAL REGULATOR, ARSR FAMILY"/>
    <property type="match status" value="1"/>
</dbReference>
<keyword evidence="3" id="KW-0804">Transcription</keyword>
<dbReference type="InterPro" id="IPR036390">
    <property type="entry name" value="WH_DNA-bd_sf"/>
</dbReference>
<evidence type="ECO:0000256" key="2">
    <source>
        <dbReference type="ARBA" id="ARBA00023125"/>
    </source>
</evidence>
<name>A0ABS4H0W2_9BACL</name>
<gene>
    <name evidence="5" type="ORF">J2Z20_001025</name>
</gene>
<dbReference type="PROSITE" id="PS50987">
    <property type="entry name" value="HTH_ARSR_2"/>
    <property type="match status" value="1"/>
</dbReference>
<dbReference type="InterPro" id="IPR051081">
    <property type="entry name" value="HTH_MetalResp_TranReg"/>
</dbReference>
<dbReference type="GO" id="GO:0003677">
    <property type="term" value="F:DNA binding"/>
    <property type="evidence" value="ECO:0007669"/>
    <property type="project" value="UniProtKB-KW"/>
</dbReference>
<evidence type="ECO:0000259" key="4">
    <source>
        <dbReference type="PROSITE" id="PS50987"/>
    </source>
</evidence>
<dbReference type="Pfam" id="PF01022">
    <property type="entry name" value="HTH_5"/>
    <property type="match status" value="1"/>
</dbReference>
<dbReference type="CDD" id="cd00090">
    <property type="entry name" value="HTH_ARSR"/>
    <property type="match status" value="1"/>
</dbReference>
<comment type="caution">
    <text evidence="5">The sequence shown here is derived from an EMBL/GenBank/DDBJ whole genome shotgun (WGS) entry which is preliminary data.</text>
</comment>
<sequence length="111" mass="12839">MIVIENRECSNKELILQKFKLSTPIFQALGDVNRQQIIALLLEQTSLNVNQITERMDISRPAISHHLKILRQANLIEFKKNGTEKYYCLSTNIRDSLQLIKDLIVTVEESN</sequence>
<dbReference type="SUPFAM" id="SSF46785">
    <property type="entry name" value="Winged helix' DNA-binding domain"/>
    <property type="match status" value="1"/>
</dbReference>
<dbReference type="InterPro" id="IPR036388">
    <property type="entry name" value="WH-like_DNA-bd_sf"/>
</dbReference>
<keyword evidence="2 5" id="KW-0238">DNA-binding</keyword>
<dbReference type="InterPro" id="IPR001845">
    <property type="entry name" value="HTH_ArsR_DNA-bd_dom"/>
</dbReference>
<accession>A0ABS4H0W2</accession>
<dbReference type="Proteomes" id="UP001519273">
    <property type="component" value="Unassembled WGS sequence"/>
</dbReference>
<dbReference type="InterPro" id="IPR011991">
    <property type="entry name" value="ArsR-like_HTH"/>
</dbReference>
<dbReference type="SMART" id="SM00418">
    <property type="entry name" value="HTH_ARSR"/>
    <property type="match status" value="1"/>
</dbReference>
<protein>
    <submittedName>
        <fullName evidence="5">DNA-binding transcriptional ArsR family regulator</fullName>
    </submittedName>
</protein>
<keyword evidence="6" id="KW-1185">Reference proteome</keyword>
<feature type="domain" description="HTH arsR-type" evidence="4">
    <location>
        <begin position="14"/>
        <end position="111"/>
    </location>
</feature>
<evidence type="ECO:0000256" key="1">
    <source>
        <dbReference type="ARBA" id="ARBA00023015"/>
    </source>
</evidence>
<dbReference type="PRINTS" id="PR00778">
    <property type="entry name" value="HTHARSR"/>
</dbReference>
<dbReference type="NCBIfam" id="NF033788">
    <property type="entry name" value="HTH_metalloreg"/>
    <property type="match status" value="1"/>
</dbReference>
<keyword evidence="1" id="KW-0805">Transcription regulation</keyword>
<evidence type="ECO:0000313" key="5">
    <source>
        <dbReference type="EMBL" id="MBP1936164.1"/>
    </source>
</evidence>
<dbReference type="EMBL" id="JAGGKP010000001">
    <property type="protein sequence ID" value="MBP1936164.1"/>
    <property type="molecule type" value="Genomic_DNA"/>
</dbReference>
<dbReference type="Gene3D" id="1.10.10.10">
    <property type="entry name" value="Winged helix-like DNA-binding domain superfamily/Winged helix DNA-binding domain"/>
    <property type="match status" value="1"/>
</dbReference>